<name>A0ABT0AG23_9SPHN</name>
<gene>
    <name evidence="1" type="ORF">MTR65_15720</name>
</gene>
<dbReference type="RefSeq" id="WP_243801843.1">
    <property type="nucleotide sequence ID" value="NZ_JALHAT010000034.1"/>
</dbReference>
<evidence type="ECO:0000313" key="2">
    <source>
        <dbReference type="Proteomes" id="UP001162802"/>
    </source>
</evidence>
<organism evidence="1 2">
    <name type="scientific">Novosphingobium mangrovi</name>
    <name type="common">ex Hu et al. 2023</name>
    <dbReference type="NCBI Taxonomy" id="2930094"/>
    <lineage>
        <taxon>Bacteria</taxon>
        <taxon>Pseudomonadati</taxon>
        <taxon>Pseudomonadota</taxon>
        <taxon>Alphaproteobacteria</taxon>
        <taxon>Sphingomonadales</taxon>
        <taxon>Sphingomonadaceae</taxon>
        <taxon>Novosphingobium</taxon>
    </lineage>
</organism>
<accession>A0ABT0AG23</accession>
<protein>
    <recommendedName>
        <fullName evidence="3">DUF2336 domain-containing protein</fullName>
    </recommendedName>
</protein>
<keyword evidence="2" id="KW-1185">Reference proteome</keyword>
<comment type="caution">
    <text evidence="1">The sequence shown here is derived from an EMBL/GenBank/DDBJ whole genome shotgun (WGS) entry which is preliminary data.</text>
</comment>
<evidence type="ECO:0000313" key="1">
    <source>
        <dbReference type="EMBL" id="MCJ1962142.1"/>
    </source>
</evidence>
<proteinExistence type="predicted"/>
<reference evidence="1" key="1">
    <citation type="submission" date="2022-03" db="EMBL/GenBank/DDBJ databases">
        <title>Identification of a novel bacterium isolated from mangrove sediments.</title>
        <authorList>
            <person name="Pan X."/>
        </authorList>
    </citation>
    <scope>NUCLEOTIDE SEQUENCE</scope>
    <source>
        <strain evidence="1">B2637</strain>
    </source>
</reference>
<evidence type="ECO:0008006" key="3">
    <source>
        <dbReference type="Google" id="ProtNLM"/>
    </source>
</evidence>
<dbReference type="Proteomes" id="UP001162802">
    <property type="component" value="Unassembled WGS sequence"/>
</dbReference>
<sequence>MEAFDPWSCDDAPDPRELAHAEARAAYALGKLDGRLTSLGETEERLFCADLVRRTLLGALTQAGYLDAPERFADWLAGLARGPEHVAEAPSSALGIVRALLCEMALHPWEPLARTAQTLQRCARFVTDEVPLSLEEQAREMEATTGALMRARQLVEGLPPPQDAPLPFEALAALCSAAASDPAFAPIEPEIRSYDTGEVWVALAGLRPITPLWALDYALGHHLSRGRTLARALPMPGVVTTERLLTQNASVQLQLTGAVEAAARAHLRALDTARSRAALLTQRLAGLRRTSRAGEAWILLVGFAPLGLDPLMDAVGVSRRGTYALRDALREIGLAEARQSHGKVLLVASEDARPSNIRAPAASNALGPAVDALDQAMADIDRLLARTEDQEATGT</sequence>
<dbReference type="EMBL" id="JALHAT010000034">
    <property type="protein sequence ID" value="MCJ1962142.1"/>
    <property type="molecule type" value="Genomic_DNA"/>
</dbReference>